<dbReference type="OrthoDB" id="2903551at2759"/>
<feature type="region of interest" description="Disordered" evidence="1">
    <location>
        <begin position="164"/>
        <end position="208"/>
    </location>
</feature>
<organism evidence="2 3">
    <name type="scientific">Tetrapyrgos nigripes</name>
    <dbReference type="NCBI Taxonomy" id="182062"/>
    <lineage>
        <taxon>Eukaryota</taxon>
        <taxon>Fungi</taxon>
        <taxon>Dikarya</taxon>
        <taxon>Basidiomycota</taxon>
        <taxon>Agaricomycotina</taxon>
        <taxon>Agaricomycetes</taxon>
        <taxon>Agaricomycetidae</taxon>
        <taxon>Agaricales</taxon>
        <taxon>Marasmiineae</taxon>
        <taxon>Marasmiaceae</taxon>
        <taxon>Tetrapyrgos</taxon>
    </lineage>
</organism>
<gene>
    <name evidence="2" type="ORF">D9758_003027</name>
</gene>
<evidence type="ECO:0000313" key="3">
    <source>
        <dbReference type="Proteomes" id="UP000559256"/>
    </source>
</evidence>
<name>A0A8H5LTH4_9AGAR</name>
<proteinExistence type="predicted"/>
<evidence type="ECO:0000313" key="2">
    <source>
        <dbReference type="EMBL" id="KAF5368977.1"/>
    </source>
</evidence>
<sequence length="250" mass="27803">MSPSNYSHSIHDGHVHAREDQLLDKLDLQLKGFPEIDATPSTGITSLPTPRNEPVELTDAKEADEANEYVVYLSGRVPLTNIPPSILQPLLPPSAYEAMECPGAPRVKDLDSFTDGTGGSFDFLTGIAEDDTAPPLNSLALSNLPPQNTSLSIEMWREDVYYHSPSTDTPTARPEASDESTLPSLAHVKRPRSLASDDNVDDRRIRHRVQSDIAPSIPRPLFYDDRLYTTFPEAMPRLRRSRSLPYRPDD</sequence>
<dbReference type="EMBL" id="JAACJM010000014">
    <property type="protein sequence ID" value="KAF5368977.1"/>
    <property type="molecule type" value="Genomic_DNA"/>
</dbReference>
<keyword evidence="3" id="KW-1185">Reference proteome</keyword>
<evidence type="ECO:0000256" key="1">
    <source>
        <dbReference type="SAM" id="MobiDB-lite"/>
    </source>
</evidence>
<protein>
    <submittedName>
        <fullName evidence="2">Uncharacterized protein</fullName>
    </submittedName>
</protein>
<accession>A0A8H5LTH4</accession>
<comment type="caution">
    <text evidence="2">The sequence shown here is derived from an EMBL/GenBank/DDBJ whole genome shotgun (WGS) entry which is preliminary data.</text>
</comment>
<dbReference type="Proteomes" id="UP000559256">
    <property type="component" value="Unassembled WGS sequence"/>
</dbReference>
<reference evidence="2 3" key="1">
    <citation type="journal article" date="2020" name="ISME J.">
        <title>Uncovering the hidden diversity of litter-decomposition mechanisms in mushroom-forming fungi.</title>
        <authorList>
            <person name="Floudas D."/>
            <person name="Bentzer J."/>
            <person name="Ahren D."/>
            <person name="Johansson T."/>
            <person name="Persson P."/>
            <person name="Tunlid A."/>
        </authorList>
    </citation>
    <scope>NUCLEOTIDE SEQUENCE [LARGE SCALE GENOMIC DNA]</scope>
    <source>
        <strain evidence="2 3">CBS 291.85</strain>
    </source>
</reference>
<dbReference type="AlphaFoldDB" id="A0A8H5LTH4"/>